<dbReference type="AlphaFoldDB" id="A0A7W8Z8K0"/>
<gene>
    <name evidence="8" type="ORF">BJ981_005009</name>
</gene>
<evidence type="ECO:0000259" key="7">
    <source>
        <dbReference type="Pfam" id="PF08386"/>
    </source>
</evidence>
<dbReference type="GO" id="GO:0016787">
    <property type="term" value="F:hydrolase activity"/>
    <property type="evidence" value="ECO:0007669"/>
    <property type="project" value="UniProtKB-KW"/>
</dbReference>
<dbReference type="SUPFAM" id="SSF53474">
    <property type="entry name" value="alpha/beta-Hydrolases"/>
    <property type="match status" value="1"/>
</dbReference>
<evidence type="ECO:0000256" key="1">
    <source>
        <dbReference type="ARBA" id="ARBA00010088"/>
    </source>
</evidence>
<dbReference type="PANTHER" id="PTHR43248">
    <property type="entry name" value="2-SUCCINYL-6-HYDROXY-2,4-CYCLOHEXADIENE-1-CARBOXYLATE SYNTHASE"/>
    <property type="match status" value="1"/>
</dbReference>
<dbReference type="Proteomes" id="UP000588112">
    <property type="component" value="Unassembled WGS sequence"/>
</dbReference>
<dbReference type="EMBL" id="JACHBR010000001">
    <property type="protein sequence ID" value="MBB5629310.1"/>
    <property type="molecule type" value="Genomic_DNA"/>
</dbReference>
<evidence type="ECO:0000313" key="8">
    <source>
        <dbReference type="EMBL" id="MBB5629310.1"/>
    </source>
</evidence>
<feature type="region of interest" description="Disordered" evidence="4">
    <location>
        <begin position="501"/>
        <end position="537"/>
    </location>
</feature>
<protein>
    <submittedName>
        <fullName evidence="8">Pimeloyl-ACP methyl ester carboxylesterase</fullName>
    </submittedName>
</protein>
<dbReference type="InterPro" id="IPR051601">
    <property type="entry name" value="Serine_prot/Carboxylest_S33"/>
</dbReference>
<keyword evidence="9" id="KW-1185">Reference proteome</keyword>
<accession>A0A7W8Z8K0</accession>
<dbReference type="Pfam" id="PF08386">
    <property type="entry name" value="Abhydrolase_4"/>
    <property type="match status" value="1"/>
</dbReference>
<name>A0A7W8Z8K0_9ACTN</name>
<evidence type="ECO:0000256" key="2">
    <source>
        <dbReference type="ARBA" id="ARBA00022729"/>
    </source>
</evidence>
<evidence type="ECO:0000256" key="3">
    <source>
        <dbReference type="ARBA" id="ARBA00022801"/>
    </source>
</evidence>
<evidence type="ECO:0000256" key="5">
    <source>
        <dbReference type="SAM" id="SignalP"/>
    </source>
</evidence>
<feature type="signal peptide" evidence="5">
    <location>
        <begin position="1"/>
        <end position="24"/>
    </location>
</feature>
<reference evidence="8 9" key="1">
    <citation type="submission" date="2020-08" db="EMBL/GenBank/DDBJ databases">
        <title>Sequencing the genomes of 1000 actinobacteria strains.</title>
        <authorList>
            <person name="Klenk H.-P."/>
        </authorList>
    </citation>
    <scope>NUCLEOTIDE SEQUENCE [LARGE SCALE GENOMIC DNA]</scope>
    <source>
        <strain evidence="8 9">DSM 45790</strain>
    </source>
</reference>
<dbReference type="Pfam" id="PF00561">
    <property type="entry name" value="Abhydrolase_1"/>
    <property type="match status" value="1"/>
</dbReference>
<sequence length="537" mass="58179">MRRTLLSLMAVLAATVALSPLAPAGATPTAPAAASGEIAWTPCPRNPAADCGTLTVPVDWKDPGGPTFELAVARLKATDPAARIGTLLFNLGGPGVSGVTYTQFGNTFTPEVQRRFDVVGFDPRGVEGSSPVLCSDHIMRQMPDTLIKNQAEFDSWLDYSRRLRADCRARTGPVFDHIDSVSVARDMDAIRAALGEQKITYYGLSYGTLIGQMYAELFPRRVRALVLDSNVDHSLSSGPYLASWAANVQDSFNEFVKWCGTETRCALHGKDVRALWTGLLERADRGELRNPSAPGRLLTRMDVIRSAFRAGYGPTWYELATLLTALDAGSRPPASTATLMDTTTGTQTDQTATGDPNTDPREAMADNPPWTYPNLIFCADFRWPIRDYKEYAKHLRRADAVAPDMGIVPTSLTLTGICLSSPDPIPNPQHRLRVKGTPPLLLANALHDPATGYLWALDAAAQIGKEAHLLTYEGWGHGVYQRSACTTTTIDRYLISVRPPSPGTRCPAVPPAPPKSALSDARPAPWPPLPDLLPPGR</sequence>
<dbReference type="InterPro" id="IPR000073">
    <property type="entry name" value="AB_hydrolase_1"/>
</dbReference>
<proteinExistence type="inferred from homology"/>
<evidence type="ECO:0000259" key="6">
    <source>
        <dbReference type="Pfam" id="PF00561"/>
    </source>
</evidence>
<evidence type="ECO:0000313" key="9">
    <source>
        <dbReference type="Proteomes" id="UP000588112"/>
    </source>
</evidence>
<dbReference type="PANTHER" id="PTHR43248:SF29">
    <property type="entry name" value="TRIPEPTIDYL AMINOPEPTIDASE"/>
    <property type="match status" value="1"/>
</dbReference>
<feature type="compositionally biased region" description="Pro residues" evidence="4">
    <location>
        <begin position="524"/>
        <end position="537"/>
    </location>
</feature>
<feature type="domain" description="AB hydrolase-1" evidence="6">
    <location>
        <begin position="86"/>
        <end position="279"/>
    </location>
</feature>
<organism evidence="8 9">
    <name type="scientific">Sphaerisporangium krabiense</name>
    <dbReference type="NCBI Taxonomy" id="763782"/>
    <lineage>
        <taxon>Bacteria</taxon>
        <taxon>Bacillati</taxon>
        <taxon>Actinomycetota</taxon>
        <taxon>Actinomycetes</taxon>
        <taxon>Streptosporangiales</taxon>
        <taxon>Streptosporangiaceae</taxon>
        <taxon>Sphaerisporangium</taxon>
    </lineage>
</organism>
<comment type="similarity">
    <text evidence="1">Belongs to the peptidase S33 family.</text>
</comment>
<dbReference type="InterPro" id="IPR013595">
    <property type="entry name" value="Pept_S33_TAP-like_C"/>
</dbReference>
<feature type="region of interest" description="Disordered" evidence="4">
    <location>
        <begin position="333"/>
        <end position="366"/>
    </location>
</feature>
<keyword evidence="3" id="KW-0378">Hydrolase</keyword>
<feature type="chain" id="PRO_5039476456" evidence="5">
    <location>
        <begin position="25"/>
        <end position="537"/>
    </location>
</feature>
<dbReference type="RefSeq" id="WP_204070738.1">
    <property type="nucleotide sequence ID" value="NZ_BOOS01000074.1"/>
</dbReference>
<evidence type="ECO:0000256" key="4">
    <source>
        <dbReference type="SAM" id="MobiDB-lite"/>
    </source>
</evidence>
<feature type="compositionally biased region" description="Low complexity" evidence="4">
    <location>
        <begin position="336"/>
        <end position="354"/>
    </location>
</feature>
<dbReference type="Gene3D" id="3.40.50.1820">
    <property type="entry name" value="alpha/beta hydrolase"/>
    <property type="match status" value="1"/>
</dbReference>
<feature type="domain" description="Peptidase S33 tripeptidyl aminopeptidase-like C-terminal" evidence="7">
    <location>
        <begin position="418"/>
        <end position="506"/>
    </location>
</feature>
<dbReference type="InterPro" id="IPR029058">
    <property type="entry name" value="AB_hydrolase_fold"/>
</dbReference>
<keyword evidence="2 5" id="KW-0732">Signal</keyword>
<comment type="caution">
    <text evidence="8">The sequence shown here is derived from an EMBL/GenBank/DDBJ whole genome shotgun (WGS) entry which is preliminary data.</text>
</comment>